<dbReference type="Proteomes" id="UP000184096">
    <property type="component" value="Chromosome I"/>
</dbReference>
<evidence type="ECO:0000313" key="2">
    <source>
        <dbReference type="Proteomes" id="UP000184096"/>
    </source>
</evidence>
<gene>
    <name evidence="1" type="ORF">SAMN05444170_3587</name>
</gene>
<dbReference type="AlphaFoldDB" id="A0A1M7U597"/>
<proteinExistence type="predicted"/>
<evidence type="ECO:0000313" key="1">
    <source>
        <dbReference type="EMBL" id="SHN78133.1"/>
    </source>
</evidence>
<accession>A0A1M7U597</accession>
<dbReference type="EMBL" id="LT670849">
    <property type="protein sequence ID" value="SHN78133.1"/>
    <property type="molecule type" value="Genomic_DNA"/>
</dbReference>
<sequence length="78" mass="8357">MRKSPSSPKLSPMDFEPELVSTLKSVLDAAVDQIDVANRTPATKAKMAERILRAASNGVTDPRHLTAVAIEDGKQPAD</sequence>
<keyword evidence="2" id="KW-1185">Reference proteome</keyword>
<name>A0A1M7U597_9BRAD</name>
<reference evidence="2" key="1">
    <citation type="submission" date="2016-11" db="EMBL/GenBank/DDBJ databases">
        <authorList>
            <person name="Varghese N."/>
            <person name="Submissions S."/>
        </authorList>
    </citation>
    <scope>NUCLEOTIDE SEQUENCE [LARGE SCALE GENOMIC DNA]</scope>
    <source>
        <strain evidence="2">GAS401</strain>
    </source>
</reference>
<organism evidence="1 2">
    <name type="scientific">Bradyrhizobium erythrophlei</name>
    <dbReference type="NCBI Taxonomy" id="1437360"/>
    <lineage>
        <taxon>Bacteria</taxon>
        <taxon>Pseudomonadati</taxon>
        <taxon>Pseudomonadota</taxon>
        <taxon>Alphaproteobacteria</taxon>
        <taxon>Hyphomicrobiales</taxon>
        <taxon>Nitrobacteraceae</taxon>
        <taxon>Bradyrhizobium</taxon>
    </lineage>
</organism>
<protein>
    <submittedName>
        <fullName evidence="1">Uncharacterized protein</fullName>
    </submittedName>
</protein>